<dbReference type="Proteomes" id="UP000297753">
    <property type="component" value="Unassembled WGS sequence"/>
</dbReference>
<dbReference type="InterPro" id="IPR003593">
    <property type="entry name" value="AAA+_ATPase"/>
</dbReference>
<dbReference type="Gene3D" id="3.40.50.300">
    <property type="entry name" value="P-loop containing nucleotide triphosphate hydrolases"/>
    <property type="match status" value="1"/>
</dbReference>
<evidence type="ECO:0000256" key="8">
    <source>
        <dbReference type="SAM" id="Phobius"/>
    </source>
</evidence>
<dbReference type="SMART" id="SM00382">
    <property type="entry name" value="AAA"/>
    <property type="match status" value="1"/>
</dbReference>
<dbReference type="Gene3D" id="1.20.1560.10">
    <property type="entry name" value="ABC transporter type 1, transmembrane domain"/>
    <property type="match status" value="1"/>
</dbReference>
<evidence type="ECO:0000259" key="10">
    <source>
        <dbReference type="PROSITE" id="PS50929"/>
    </source>
</evidence>
<feature type="domain" description="Peptidase C39" evidence="11">
    <location>
        <begin position="27"/>
        <end position="146"/>
    </location>
</feature>
<feature type="transmembrane region" description="Helical" evidence="8">
    <location>
        <begin position="177"/>
        <end position="198"/>
    </location>
</feature>
<dbReference type="GO" id="GO:0008234">
    <property type="term" value="F:cysteine-type peptidase activity"/>
    <property type="evidence" value="ECO:0007669"/>
    <property type="project" value="InterPro"/>
</dbReference>
<dbReference type="CDD" id="cd18567">
    <property type="entry name" value="ABC_6TM_CvaB_RaxB_like"/>
    <property type="match status" value="1"/>
</dbReference>
<dbReference type="Pfam" id="PF00005">
    <property type="entry name" value="ABC_tran"/>
    <property type="match status" value="1"/>
</dbReference>
<proteinExistence type="predicted"/>
<evidence type="ECO:0000259" key="9">
    <source>
        <dbReference type="PROSITE" id="PS50893"/>
    </source>
</evidence>
<evidence type="ECO:0000256" key="3">
    <source>
        <dbReference type="ARBA" id="ARBA00022741"/>
    </source>
</evidence>
<dbReference type="AlphaFoldDB" id="A0A4Y8W9D4"/>
<evidence type="ECO:0000259" key="11">
    <source>
        <dbReference type="PROSITE" id="PS50990"/>
    </source>
</evidence>
<sequence length="704" mass="79393">MKDTLKTPNPTDLLNFYDLKRVPLILQSEVAECGLASLAMILSYHGHMTDLHALRKQANISSKGMSLKGVMDLAGDLNLSGRALKCSLEEIPKLKLPCILHWNFDHFVVLTKVTKQQVYINDPAVGKRKLTMTEMSHSFTGVALELTPTASFKHADTRETMSLSDLWDNISGFKRTLVSLITLTFFMQVISILFPYYLQWTVDNVLLSEDRTLLLVLAIGFSLLTLVNIVVSAFRQWLVIKFGSQLSIHMGANLFFHLIRLPTHYFEKRSVGDVISRFKSLTYIRELLTEGIVESVIDGLMAFVVLIMMYLYSPLLATLVLVSVSLSFLMQMLLYSPYRRVSEEMLISEAKEDSTFLESVRAIKTIKTFGHENVMQNLWLNRYAEVSNSDIRLGKLSLSEEALNKTIFGFENILIIYFGATLVIDGEMSIGMILAFIAYKNIFTGSITTFIDKAIDFKMLGLHLSRLSDITMEEREQSFIVRSLPEIVEPTIRLDNVSFRYSSNDEWLFYNLNAEFRPRKTTVIIGESGCGKSTLLKIILGLIKPTSGRVLINDVDIHEVSPAEYRAMFGVVMQDDILLSGTIEENITMFDADNDYQRMVGACHDACILEEIERLPMGFHSLVGDMGNFFSGGQLQRLFLARALYRQPAILCLDESTSHLDLVNERTVNKNLAAKGLTTIAIAHRQETINNADDIFDLSACDAL</sequence>
<dbReference type="OrthoDB" id="9782586at2"/>
<dbReference type="InterPro" id="IPR017871">
    <property type="entry name" value="ABC_transporter-like_CS"/>
</dbReference>
<evidence type="ECO:0000313" key="13">
    <source>
        <dbReference type="Proteomes" id="UP000297753"/>
    </source>
</evidence>
<feature type="domain" description="ABC transmembrane type-1" evidence="10">
    <location>
        <begin position="180"/>
        <end position="459"/>
    </location>
</feature>
<dbReference type="PROSITE" id="PS50929">
    <property type="entry name" value="ABC_TM1F"/>
    <property type="match status" value="1"/>
</dbReference>
<dbReference type="CDD" id="cd02419">
    <property type="entry name" value="Peptidase_C39C"/>
    <property type="match status" value="1"/>
</dbReference>
<keyword evidence="6 8" id="KW-1133">Transmembrane helix</keyword>
<dbReference type="PANTHER" id="PTHR43394:SF1">
    <property type="entry name" value="ATP-BINDING CASSETTE SUB-FAMILY B MEMBER 10, MITOCHONDRIAL"/>
    <property type="match status" value="1"/>
</dbReference>
<keyword evidence="7 8" id="KW-0472">Membrane</keyword>
<dbReference type="PROSITE" id="PS00211">
    <property type="entry name" value="ABC_TRANSPORTER_1"/>
    <property type="match status" value="1"/>
</dbReference>
<dbReference type="EMBL" id="SATR01000067">
    <property type="protein sequence ID" value="TFH89437.1"/>
    <property type="molecule type" value="Genomic_DNA"/>
</dbReference>
<keyword evidence="5" id="KW-0067">ATP-binding</keyword>
<dbReference type="Gene3D" id="3.90.70.10">
    <property type="entry name" value="Cysteine proteinases"/>
    <property type="match status" value="1"/>
</dbReference>
<dbReference type="InterPro" id="IPR036640">
    <property type="entry name" value="ABC1_TM_sf"/>
</dbReference>
<feature type="transmembrane region" description="Helical" evidence="8">
    <location>
        <begin position="213"/>
        <end position="234"/>
    </location>
</feature>
<dbReference type="PANTHER" id="PTHR43394">
    <property type="entry name" value="ATP-DEPENDENT PERMEASE MDL1, MITOCHONDRIAL"/>
    <property type="match status" value="1"/>
</dbReference>
<comment type="subcellular location">
    <subcellularLocation>
        <location evidence="1">Cell membrane</location>
        <topology evidence="1">Multi-pass membrane protein</topology>
    </subcellularLocation>
</comment>
<keyword evidence="2 8" id="KW-0812">Transmembrane</keyword>
<feature type="transmembrane region" description="Helical" evidence="8">
    <location>
        <begin position="414"/>
        <end position="439"/>
    </location>
</feature>
<keyword evidence="3" id="KW-0547">Nucleotide-binding</keyword>
<name>A0A4Y8W9D4_9VIBR</name>
<evidence type="ECO:0000256" key="1">
    <source>
        <dbReference type="ARBA" id="ARBA00004651"/>
    </source>
</evidence>
<evidence type="ECO:0000256" key="7">
    <source>
        <dbReference type="ARBA" id="ARBA00023136"/>
    </source>
</evidence>
<organism evidence="12 13">
    <name type="scientific">Vibrio ouci</name>
    <dbReference type="NCBI Taxonomy" id="2499078"/>
    <lineage>
        <taxon>Bacteria</taxon>
        <taxon>Pseudomonadati</taxon>
        <taxon>Pseudomonadota</taxon>
        <taxon>Gammaproteobacteria</taxon>
        <taxon>Vibrionales</taxon>
        <taxon>Vibrionaceae</taxon>
        <taxon>Vibrio</taxon>
    </lineage>
</organism>
<keyword evidence="4" id="KW-0378">Hydrolase</keyword>
<dbReference type="GO" id="GO:0005886">
    <property type="term" value="C:plasma membrane"/>
    <property type="evidence" value="ECO:0007669"/>
    <property type="project" value="UniProtKB-SubCell"/>
</dbReference>
<dbReference type="SUPFAM" id="SSF52540">
    <property type="entry name" value="P-loop containing nucleoside triphosphate hydrolases"/>
    <property type="match status" value="1"/>
</dbReference>
<dbReference type="SUPFAM" id="SSF90123">
    <property type="entry name" value="ABC transporter transmembrane region"/>
    <property type="match status" value="1"/>
</dbReference>
<comment type="caution">
    <text evidence="12">The sequence shown here is derived from an EMBL/GenBank/DDBJ whole genome shotgun (WGS) entry which is preliminary data.</text>
</comment>
<protein>
    <submittedName>
        <fullName evidence="12">Peptidase domain-containing ABC transporter</fullName>
    </submittedName>
</protein>
<evidence type="ECO:0000256" key="2">
    <source>
        <dbReference type="ARBA" id="ARBA00022692"/>
    </source>
</evidence>
<reference evidence="12 13" key="1">
    <citation type="submission" date="2019-01" db="EMBL/GenBank/DDBJ databases">
        <title>Vibrio BEI176 sp. nov, a marine bacterium isolated from China: eastern marignal seas.</title>
        <authorList>
            <person name="Li B."/>
        </authorList>
    </citation>
    <scope>NUCLEOTIDE SEQUENCE [LARGE SCALE GENOMIC DNA]</scope>
    <source>
        <strain evidence="12 13">BEI176</strain>
    </source>
</reference>
<dbReference type="GO" id="GO:0005524">
    <property type="term" value="F:ATP binding"/>
    <property type="evidence" value="ECO:0007669"/>
    <property type="project" value="UniProtKB-KW"/>
</dbReference>
<dbReference type="InterPro" id="IPR033838">
    <property type="entry name" value="CvaB_peptidase"/>
</dbReference>
<accession>A0A4Y8W9D4</accession>
<evidence type="ECO:0000256" key="4">
    <source>
        <dbReference type="ARBA" id="ARBA00022801"/>
    </source>
</evidence>
<dbReference type="InterPro" id="IPR003439">
    <property type="entry name" value="ABC_transporter-like_ATP-bd"/>
</dbReference>
<keyword evidence="13" id="KW-1185">Reference proteome</keyword>
<dbReference type="PROSITE" id="PS50893">
    <property type="entry name" value="ABC_TRANSPORTER_2"/>
    <property type="match status" value="1"/>
</dbReference>
<dbReference type="Pfam" id="PF00664">
    <property type="entry name" value="ABC_membrane"/>
    <property type="match status" value="1"/>
</dbReference>
<dbReference type="InterPro" id="IPR027417">
    <property type="entry name" value="P-loop_NTPase"/>
</dbReference>
<dbReference type="GO" id="GO:0006508">
    <property type="term" value="P:proteolysis"/>
    <property type="evidence" value="ECO:0007669"/>
    <property type="project" value="InterPro"/>
</dbReference>
<feature type="domain" description="ABC transporter" evidence="9">
    <location>
        <begin position="492"/>
        <end position="704"/>
    </location>
</feature>
<dbReference type="InterPro" id="IPR039421">
    <property type="entry name" value="Type_1_exporter"/>
</dbReference>
<dbReference type="RefSeq" id="WP_134837404.1">
    <property type="nucleotide sequence ID" value="NZ_SATR01000067.1"/>
</dbReference>
<dbReference type="InterPro" id="IPR005074">
    <property type="entry name" value="Peptidase_C39"/>
</dbReference>
<evidence type="ECO:0000313" key="12">
    <source>
        <dbReference type="EMBL" id="TFH89437.1"/>
    </source>
</evidence>
<dbReference type="InterPro" id="IPR011527">
    <property type="entry name" value="ABC1_TM_dom"/>
</dbReference>
<evidence type="ECO:0000256" key="5">
    <source>
        <dbReference type="ARBA" id="ARBA00022840"/>
    </source>
</evidence>
<feature type="transmembrane region" description="Helical" evidence="8">
    <location>
        <begin position="315"/>
        <end position="335"/>
    </location>
</feature>
<dbReference type="PROSITE" id="PS50990">
    <property type="entry name" value="PEPTIDASE_C39"/>
    <property type="match status" value="1"/>
</dbReference>
<dbReference type="GO" id="GO:0015421">
    <property type="term" value="F:ABC-type oligopeptide transporter activity"/>
    <property type="evidence" value="ECO:0007669"/>
    <property type="project" value="TreeGrafter"/>
</dbReference>
<gene>
    <name evidence="12" type="ORF">ELS82_22265</name>
</gene>
<evidence type="ECO:0000256" key="6">
    <source>
        <dbReference type="ARBA" id="ARBA00022989"/>
    </source>
</evidence>
<dbReference type="Pfam" id="PF03412">
    <property type="entry name" value="Peptidase_C39"/>
    <property type="match status" value="1"/>
</dbReference>
<dbReference type="GO" id="GO:0016887">
    <property type="term" value="F:ATP hydrolysis activity"/>
    <property type="evidence" value="ECO:0007669"/>
    <property type="project" value="InterPro"/>
</dbReference>